<keyword evidence="16" id="KW-0675">Receptor</keyword>
<dbReference type="CDD" id="cd00130">
    <property type="entry name" value="PAS"/>
    <property type="match status" value="1"/>
</dbReference>
<dbReference type="InterPro" id="IPR035965">
    <property type="entry name" value="PAS-like_dom_sf"/>
</dbReference>
<feature type="transmembrane region" description="Helical" evidence="12">
    <location>
        <begin position="206"/>
        <end position="224"/>
    </location>
</feature>
<feature type="domain" description="PAS" evidence="14">
    <location>
        <begin position="61"/>
        <end position="114"/>
    </location>
</feature>
<accession>W8X171</accession>
<feature type="region of interest" description="Disordered" evidence="11">
    <location>
        <begin position="552"/>
        <end position="574"/>
    </location>
</feature>
<dbReference type="InterPro" id="IPR004089">
    <property type="entry name" value="MCPsignal_dom"/>
</dbReference>
<comment type="subcellular location">
    <subcellularLocation>
        <location evidence="1">Cell inner membrane</location>
        <topology evidence="1">Multi-pass membrane protein</topology>
    </subcellularLocation>
</comment>
<dbReference type="PROSITE" id="PS50111">
    <property type="entry name" value="CHEMOTAXIS_TRANSDUC_2"/>
    <property type="match status" value="1"/>
</dbReference>
<dbReference type="STRING" id="1437824.BN940_17026"/>
<dbReference type="PROSITE" id="PS50885">
    <property type="entry name" value="HAMP"/>
    <property type="match status" value="1"/>
</dbReference>
<dbReference type="PANTHER" id="PTHR43531:SF7">
    <property type="entry name" value="AEROTAXIS RECEPTOR"/>
    <property type="match status" value="1"/>
</dbReference>
<dbReference type="GO" id="GO:0006935">
    <property type="term" value="P:chemotaxis"/>
    <property type="evidence" value="ECO:0007669"/>
    <property type="project" value="UniProtKB-KW"/>
</dbReference>
<evidence type="ECO:0000256" key="6">
    <source>
        <dbReference type="ARBA" id="ARBA00022692"/>
    </source>
</evidence>
<dbReference type="KEGG" id="cdn:BN940_17026"/>
<feature type="domain" description="Methyl-accepting transducer" evidence="13">
    <location>
        <begin position="308"/>
        <end position="537"/>
    </location>
</feature>
<keyword evidence="6 12" id="KW-0812">Transmembrane</keyword>
<dbReference type="FunFam" id="3.30.450.20:FF:000046">
    <property type="entry name" value="Aerotaxis sensor receptor"/>
    <property type="match status" value="1"/>
</dbReference>
<dbReference type="eggNOG" id="COG0840">
    <property type="taxonomic scope" value="Bacteria"/>
</dbReference>
<organism evidence="16 17">
    <name type="scientific">Castellaniella defragrans (strain DSM 12143 / CCUG 39792 / 65Phen)</name>
    <name type="common">Alcaligenes defragrans</name>
    <dbReference type="NCBI Taxonomy" id="1437824"/>
    <lineage>
        <taxon>Bacteria</taxon>
        <taxon>Pseudomonadati</taxon>
        <taxon>Pseudomonadota</taxon>
        <taxon>Betaproteobacteria</taxon>
        <taxon>Burkholderiales</taxon>
        <taxon>Alcaligenaceae</taxon>
        <taxon>Castellaniella</taxon>
    </lineage>
</organism>
<dbReference type="Gene3D" id="3.30.450.20">
    <property type="entry name" value="PAS domain"/>
    <property type="match status" value="1"/>
</dbReference>
<keyword evidence="2" id="KW-1003">Cell membrane</keyword>
<name>W8X171_CASD6</name>
<keyword evidence="3" id="KW-0488">Methylation</keyword>
<gene>
    <name evidence="16" type="ORF">BN940_17026</name>
</gene>
<evidence type="ECO:0000259" key="13">
    <source>
        <dbReference type="PROSITE" id="PS50111"/>
    </source>
</evidence>
<proteinExistence type="inferred from homology"/>
<evidence type="ECO:0000256" key="2">
    <source>
        <dbReference type="ARBA" id="ARBA00022475"/>
    </source>
</evidence>
<dbReference type="GO" id="GO:0007165">
    <property type="term" value="P:signal transduction"/>
    <property type="evidence" value="ECO:0007669"/>
    <property type="project" value="UniProtKB-KW"/>
</dbReference>
<dbReference type="GO" id="GO:0005886">
    <property type="term" value="C:plasma membrane"/>
    <property type="evidence" value="ECO:0007669"/>
    <property type="project" value="UniProtKB-SubCell"/>
</dbReference>
<dbReference type="InterPro" id="IPR004090">
    <property type="entry name" value="Chemotax_Me-accpt_rcpt"/>
</dbReference>
<dbReference type="PROSITE" id="PS50112">
    <property type="entry name" value="PAS"/>
    <property type="match status" value="1"/>
</dbReference>
<evidence type="ECO:0000256" key="4">
    <source>
        <dbReference type="ARBA" id="ARBA00022500"/>
    </source>
</evidence>
<dbReference type="InterPro" id="IPR051310">
    <property type="entry name" value="MCP_chemotaxis"/>
</dbReference>
<keyword evidence="7 12" id="KW-1133">Transmembrane helix</keyword>
<dbReference type="CDD" id="cd11386">
    <property type="entry name" value="MCP_signal"/>
    <property type="match status" value="1"/>
</dbReference>
<dbReference type="AlphaFoldDB" id="W8X171"/>
<evidence type="ECO:0000256" key="11">
    <source>
        <dbReference type="SAM" id="MobiDB-lite"/>
    </source>
</evidence>
<dbReference type="Proteomes" id="UP000019805">
    <property type="component" value="Chromosome"/>
</dbReference>
<dbReference type="SMART" id="SM00086">
    <property type="entry name" value="PAC"/>
    <property type="match status" value="1"/>
</dbReference>
<evidence type="ECO:0000259" key="14">
    <source>
        <dbReference type="PROSITE" id="PS50112"/>
    </source>
</evidence>
<evidence type="ECO:0000256" key="5">
    <source>
        <dbReference type="ARBA" id="ARBA00022519"/>
    </source>
</evidence>
<dbReference type="Pfam" id="PF00015">
    <property type="entry name" value="MCPsignal"/>
    <property type="match status" value="1"/>
</dbReference>
<evidence type="ECO:0000256" key="8">
    <source>
        <dbReference type="ARBA" id="ARBA00023136"/>
    </source>
</evidence>
<dbReference type="InterPro" id="IPR000014">
    <property type="entry name" value="PAS"/>
</dbReference>
<dbReference type="HOGENOM" id="CLU_000445_107_26_4"/>
<evidence type="ECO:0000256" key="10">
    <source>
        <dbReference type="PROSITE-ProRule" id="PRU00284"/>
    </source>
</evidence>
<sequence length="574" mass="62373">MKHEKKICTPGMMLVRWNICRKSLIRKIFYTLTILGITMRKNLPVTQQEYDFPEGETLLSATDLKGRITYANAAFVRVSGFDYNELLGKAHNIVRHPDVPPEAYQDLWDTLKEGRSWTALVKNRRKDGDHYWVRANVAPVYHQGTLSGYLSVRTKPSRAEIAAAEHVYASFQAGRPVARFHRGLLLDTGWRRWRNGLRTLSLRQRLVLILGSLIPLWAGLAWLAGLRGTAWLGAAGGGAALVLLAGLLLDHRLVRPLRAIQRQAVQAATGQPVDDWRLPRLDEIASIQKAITQSSLNLRSFIDDVHAQLGGLRHASGEIAQGSQHLSTETEQAANRLAETANAMEQLADLIDSNADRARQAVALAKDSGNSAVHAASTVEQAAHQIEHMDAASQKIGEIVGVIDSIAFQTNILALNAAVEAARAGEQGRGFAVVAGEVRALAQRSASAAKEIGGLIHETVQIAQGGVARTREATEAMGHILEQNRQVGALIDHIHQAGREQADGLARIRETFVQLGDLTRGNAAMAEESFTAVQTLDGQTLNLASAAGVFRRDTEDGAPAPARPAPRRQLAIAS</sequence>
<dbReference type="InterPro" id="IPR001610">
    <property type="entry name" value="PAC"/>
</dbReference>
<feature type="domain" description="HAMP" evidence="15">
    <location>
        <begin position="251"/>
        <end position="303"/>
    </location>
</feature>
<keyword evidence="8 12" id="KW-0472">Membrane</keyword>
<keyword evidence="17" id="KW-1185">Reference proteome</keyword>
<keyword evidence="4" id="KW-0145">Chemotaxis</keyword>
<protein>
    <submittedName>
        <fullName evidence="16">Aerotaxis sensor receptor protein</fullName>
    </submittedName>
</protein>
<evidence type="ECO:0000256" key="7">
    <source>
        <dbReference type="ARBA" id="ARBA00022989"/>
    </source>
</evidence>
<dbReference type="PANTHER" id="PTHR43531">
    <property type="entry name" value="PROTEIN ICFG"/>
    <property type="match status" value="1"/>
</dbReference>
<dbReference type="SUPFAM" id="SSF58104">
    <property type="entry name" value="Methyl-accepting chemotaxis protein (MCP) signaling domain"/>
    <property type="match status" value="1"/>
</dbReference>
<evidence type="ECO:0000259" key="15">
    <source>
        <dbReference type="PROSITE" id="PS50885"/>
    </source>
</evidence>
<evidence type="ECO:0000256" key="1">
    <source>
        <dbReference type="ARBA" id="ARBA00004429"/>
    </source>
</evidence>
<feature type="transmembrane region" description="Helical" evidence="12">
    <location>
        <begin position="230"/>
        <end position="249"/>
    </location>
</feature>
<dbReference type="Gene3D" id="1.10.287.950">
    <property type="entry name" value="Methyl-accepting chemotaxis protein"/>
    <property type="match status" value="1"/>
</dbReference>
<dbReference type="PATRIC" id="fig|1437824.5.peg.3359"/>
<dbReference type="SUPFAM" id="SSF55785">
    <property type="entry name" value="PYP-like sensor domain (PAS domain)"/>
    <property type="match status" value="1"/>
</dbReference>
<reference evidence="16 17" key="1">
    <citation type="journal article" date="2014" name="BMC Microbiol.">
        <title>The oxygen-independent metabolism of cyclic monoterpenes in Castellaniella defragrans 65Phen.</title>
        <authorList>
            <person name="Petasch J."/>
            <person name="Disch E.M."/>
            <person name="Markert S."/>
            <person name="Becher D."/>
            <person name="Schweder T."/>
            <person name="Huttel B."/>
            <person name="Reinhardt R."/>
            <person name="Harder J."/>
        </authorList>
    </citation>
    <scope>NUCLEOTIDE SEQUENCE [LARGE SCALE GENOMIC DNA]</scope>
    <source>
        <strain evidence="16">65Phen</strain>
    </source>
</reference>
<dbReference type="Pfam" id="PF08447">
    <property type="entry name" value="PAS_3"/>
    <property type="match status" value="1"/>
</dbReference>
<evidence type="ECO:0000313" key="16">
    <source>
        <dbReference type="EMBL" id="CDM25838.1"/>
    </source>
</evidence>
<dbReference type="NCBIfam" id="TIGR00229">
    <property type="entry name" value="sensory_box"/>
    <property type="match status" value="1"/>
</dbReference>
<dbReference type="EMBL" id="HG916765">
    <property type="protein sequence ID" value="CDM25838.1"/>
    <property type="molecule type" value="Genomic_DNA"/>
</dbReference>
<evidence type="ECO:0000313" key="17">
    <source>
        <dbReference type="Proteomes" id="UP000019805"/>
    </source>
</evidence>
<dbReference type="PRINTS" id="PR00260">
    <property type="entry name" value="CHEMTRNSDUCR"/>
</dbReference>
<evidence type="ECO:0000256" key="3">
    <source>
        <dbReference type="ARBA" id="ARBA00022481"/>
    </source>
</evidence>
<dbReference type="SMART" id="SM00283">
    <property type="entry name" value="MA"/>
    <property type="match status" value="1"/>
</dbReference>
<comment type="similarity">
    <text evidence="9">Belongs to the methyl-accepting chemotaxis (MCP) protein family.</text>
</comment>
<dbReference type="GO" id="GO:0004888">
    <property type="term" value="F:transmembrane signaling receptor activity"/>
    <property type="evidence" value="ECO:0007669"/>
    <property type="project" value="InterPro"/>
</dbReference>
<keyword evidence="10" id="KW-0807">Transducer</keyword>
<evidence type="ECO:0000256" key="12">
    <source>
        <dbReference type="SAM" id="Phobius"/>
    </source>
</evidence>
<evidence type="ECO:0000256" key="9">
    <source>
        <dbReference type="ARBA" id="ARBA00029447"/>
    </source>
</evidence>
<keyword evidence="5" id="KW-0997">Cell inner membrane</keyword>
<dbReference type="InterPro" id="IPR013655">
    <property type="entry name" value="PAS_fold_3"/>
</dbReference>
<dbReference type="InterPro" id="IPR003660">
    <property type="entry name" value="HAMP_dom"/>
</dbReference>